<dbReference type="GO" id="GO:0008839">
    <property type="term" value="F:4-hydroxy-tetrahydrodipicolinate reductase"/>
    <property type="evidence" value="ECO:0007669"/>
    <property type="project" value="UniProtKB-EC"/>
</dbReference>
<evidence type="ECO:0000313" key="5">
    <source>
        <dbReference type="EMBL" id="EDN78224.1"/>
    </source>
</evidence>
<dbReference type="Proteomes" id="UP000004410">
    <property type="component" value="Unassembled WGS sequence"/>
</dbReference>
<evidence type="ECO:0000313" key="6">
    <source>
        <dbReference type="Proteomes" id="UP000004410"/>
    </source>
</evidence>
<dbReference type="EMBL" id="AAYG02000011">
    <property type="protein sequence ID" value="EDN78224.1"/>
    <property type="molecule type" value="Genomic_DNA"/>
</dbReference>
<comment type="caution">
    <text evidence="5">The sequence shown here is derived from an EMBL/GenBank/DDBJ whole genome shotgun (WGS) entry which is preliminary data.</text>
</comment>
<dbReference type="CDD" id="cd24146">
    <property type="entry name" value="nat-AmDH_N_like"/>
    <property type="match status" value="1"/>
</dbReference>
<reference evidence="5 6" key="1">
    <citation type="submission" date="2007-04" db="EMBL/GenBank/DDBJ databases">
        <authorList>
            <person name="Fulton L."/>
            <person name="Clifton S."/>
            <person name="Fulton B."/>
            <person name="Xu J."/>
            <person name="Minx P."/>
            <person name="Pepin K.H."/>
            <person name="Johnson M."/>
            <person name="Thiruvilangam P."/>
            <person name="Bhonagiri V."/>
            <person name="Nash W.E."/>
            <person name="Mardis E.R."/>
            <person name="Wilson R.K."/>
        </authorList>
    </citation>
    <scope>NUCLEOTIDE SEQUENCE [LARGE SCALE GENOMIC DNA]</scope>
    <source>
        <strain evidence="5 6">ATCC 29149</strain>
    </source>
</reference>
<accession>A7B1V2</accession>
<organism evidence="5 6">
    <name type="scientific">Mediterraneibacter gnavus (strain ATCC 29149 / DSM 114966 / JCM 6515 / VPI C7-9)</name>
    <name type="common">Ruminococcus gnavus</name>
    <dbReference type="NCBI Taxonomy" id="411470"/>
    <lineage>
        <taxon>Bacteria</taxon>
        <taxon>Bacillati</taxon>
        <taxon>Bacillota</taxon>
        <taxon>Clostridia</taxon>
        <taxon>Lachnospirales</taxon>
        <taxon>Lachnospiraceae</taxon>
        <taxon>Mediterraneibacter</taxon>
    </lineage>
</organism>
<keyword evidence="1" id="KW-0521">NADP</keyword>
<dbReference type="EC" id="1.17.1.8" evidence="5"/>
<sequence>MEHNVSKKGYDFMDRKIRIAQYGCGKMSHYLMRYVLEKGGELVAAFDMNPAMIGTDIGTHLGMEKLGITISDAKDASEILSKEKPDVCIIATRSTMAELKEAFSVCAQNGINAISTCEEALYPWNSSKEITEELDALAKANNCTLCGSGYPDMYWGSLITTLAGSMHRITKICGSSSYNVEDYGIALAEGHGAGLNIEDFERQIGAYNNLDYHQTLQAIDEGIVVPSYMWNQNGWLCSQLGLHITSQTQKCVPITHDGDLYSSTLNMTVKAGDATGMSAIVTTETEEGITLETQCLGYVYGPEDFDKNEWSFHGEPDTTVIVNRPATVELTCATLVNRIPMLIDAPAGYITTEKMPVNHYLTKSMHEYVTGK</sequence>
<reference evidence="5 6" key="2">
    <citation type="submission" date="2007-06" db="EMBL/GenBank/DDBJ databases">
        <title>Draft genome sequence of Ruminococcus gnavus (ATCC 29149).</title>
        <authorList>
            <person name="Sudarsanam P."/>
            <person name="Ley R."/>
            <person name="Guruge J."/>
            <person name="Turnbaugh P.J."/>
            <person name="Mahowald M."/>
            <person name="Liep D."/>
            <person name="Gordon J."/>
        </authorList>
    </citation>
    <scope>NUCLEOTIDE SEQUENCE [LARGE SCALE GENOMIC DNA]</scope>
    <source>
        <strain evidence="5 6">ATCC 29149</strain>
    </source>
</reference>
<dbReference type="SUPFAM" id="SSF51735">
    <property type="entry name" value="NAD(P)-binding Rossmann-fold domains"/>
    <property type="match status" value="1"/>
</dbReference>
<protein>
    <submittedName>
        <fullName evidence="5">Dihydrodipicolinate reductase domain protein</fullName>
        <ecNumber evidence="5">1.17.1.8</ecNumber>
    </submittedName>
</protein>
<feature type="domain" description="2,4-diaminopentanoate dehydrogenase C-terminal" evidence="4">
    <location>
        <begin position="157"/>
        <end position="369"/>
    </location>
</feature>
<dbReference type="Pfam" id="PF01113">
    <property type="entry name" value="DapB_N"/>
    <property type="match status" value="1"/>
</dbReference>
<evidence type="ECO:0000259" key="4">
    <source>
        <dbReference type="Pfam" id="PF19328"/>
    </source>
</evidence>
<evidence type="ECO:0000256" key="2">
    <source>
        <dbReference type="ARBA" id="ARBA00023002"/>
    </source>
</evidence>
<keyword evidence="2 5" id="KW-0560">Oxidoreductase</keyword>
<gene>
    <name evidence="5" type="ORF">RUMGNA_01528</name>
</gene>
<dbReference type="InterPro" id="IPR045760">
    <property type="entry name" value="DAP_DH_C"/>
</dbReference>
<feature type="domain" description="Dihydrodipicolinate reductase N-terminal" evidence="3">
    <location>
        <begin position="17"/>
        <end position="115"/>
    </location>
</feature>
<dbReference type="PaxDb" id="411470-RUMGNA_01528"/>
<dbReference type="InterPro" id="IPR000846">
    <property type="entry name" value="DapB_N"/>
</dbReference>
<evidence type="ECO:0000259" key="3">
    <source>
        <dbReference type="Pfam" id="PF01113"/>
    </source>
</evidence>
<evidence type="ECO:0000256" key="1">
    <source>
        <dbReference type="ARBA" id="ARBA00022857"/>
    </source>
</evidence>
<dbReference type="SMR" id="A7B1V2"/>
<name>A7B1V2_MEDG7</name>
<dbReference type="Gene3D" id="3.40.50.720">
    <property type="entry name" value="NAD(P)-binding Rossmann-like Domain"/>
    <property type="match status" value="1"/>
</dbReference>
<dbReference type="InterPro" id="IPR036291">
    <property type="entry name" value="NAD(P)-bd_dom_sf"/>
</dbReference>
<dbReference type="Pfam" id="PF19328">
    <property type="entry name" value="DAP_DH_C"/>
    <property type="match status" value="1"/>
</dbReference>
<dbReference type="AlphaFoldDB" id="A7B1V2"/>
<proteinExistence type="predicted"/>
<dbReference type="GO" id="GO:0009089">
    <property type="term" value="P:lysine biosynthetic process via diaminopimelate"/>
    <property type="evidence" value="ECO:0007669"/>
    <property type="project" value="InterPro"/>
</dbReference>
<dbReference type="eggNOG" id="COG3804">
    <property type="taxonomic scope" value="Bacteria"/>
</dbReference>